<dbReference type="PANTHER" id="PTHR21180:SF32">
    <property type="entry name" value="ENDONUCLEASE_EXONUCLEASE_PHOSPHATASE FAMILY DOMAIN-CONTAINING PROTEIN 1"/>
    <property type="match status" value="1"/>
</dbReference>
<name>A0ABS5I5G0_9GAMM</name>
<comment type="caution">
    <text evidence="3">The sequence shown here is derived from an EMBL/GenBank/DDBJ whole genome shotgun (WGS) entry which is preliminary data.</text>
</comment>
<evidence type="ECO:0000313" key="3">
    <source>
        <dbReference type="EMBL" id="MBR9729257.1"/>
    </source>
</evidence>
<dbReference type="InterPro" id="IPR004509">
    <property type="entry name" value="Competence_ComEA_HhH"/>
</dbReference>
<protein>
    <submittedName>
        <fullName evidence="3">Helix-hairpin-helix domain-containing protein</fullName>
    </submittedName>
</protein>
<dbReference type="SUPFAM" id="SSF47781">
    <property type="entry name" value="RuvA domain 2-like"/>
    <property type="match status" value="1"/>
</dbReference>
<dbReference type="Gene3D" id="1.10.150.280">
    <property type="entry name" value="AF1531-like domain"/>
    <property type="match status" value="1"/>
</dbReference>
<dbReference type="NCBIfam" id="TIGR00426">
    <property type="entry name" value="competence protein ComEA helix-hairpin-helix repeat region"/>
    <property type="match status" value="1"/>
</dbReference>
<dbReference type="PANTHER" id="PTHR21180">
    <property type="entry name" value="ENDONUCLEASE/EXONUCLEASE/PHOSPHATASE FAMILY DOMAIN-CONTAINING PROTEIN 1"/>
    <property type="match status" value="1"/>
</dbReference>
<proteinExistence type="predicted"/>
<evidence type="ECO:0000259" key="2">
    <source>
        <dbReference type="SMART" id="SM00278"/>
    </source>
</evidence>
<dbReference type="SMART" id="SM00278">
    <property type="entry name" value="HhH1"/>
    <property type="match status" value="1"/>
</dbReference>
<gene>
    <name evidence="3" type="ORF">G3R48_14850</name>
</gene>
<dbReference type="Proteomes" id="UP000811844">
    <property type="component" value="Unassembled WGS sequence"/>
</dbReference>
<reference evidence="3 4" key="1">
    <citation type="submission" date="2020-02" db="EMBL/GenBank/DDBJ databases">
        <title>Shewanella WXL01 sp. nov., a marine bacterium isolated from green algae in Luhuitou Fringing Reef (Northern South China Sea).</title>
        <authorList>
            <person name="Wang X."/>
        </authorList>
    </citation>
    <scope>NUCLEOTIDE SEQUENCE [LARGE SCALE GENOMIC DNA]</scope>
    <source>
        <strain evidence="3 4">MCCC 1A01895</strain>
    </source>
</reference>
<feature type="chain" id="PRO_5047094350" evidence="1">
    <location>
        <begin position="23"/>
        <end position="103"/>
    </location>
</feature>
<keyword evidence="4" id="KW-1185">Reference proteome</keyword>
<sequence length="103" mass="11221">MKRFKLVTLLVGMLGAASPLMAADGMSQQNVTPKSQQQVASMVNINKANIDQLQQLKGVGKKKAQAIMKYRQTNGEFKTVEQITEVSGIGENFIKLNGKNIAL</sequence>
<evidence type="ECO:0000256" key="1">
    <source>
        <dbReference type="SAM" id="SignalP"/>
    </source>
</evidence>
<keyword evidence="1" id="KW-0732">Signal</keyword>
<evidence type="ECO:0000313" key="4">
    <source>
        <dbReference type="Proteomes" id="UP000811844"/>
    </source>
</evidence>
<dbReference type="RefSeq" id="WP_153662241.1">
    <property type="nucleotide sequence ID" value="NZ_JAAIKR010000017.1"/>
</dbReference>
<organism evidence="3 4">
    <name type="scientific">Shewanella intestini</name>
    <dbReference type="NCBI Taxonomy" id="2017544"/>
    <lineage>
        <taxon>Bacteria</taxon>
        <taxon>Pseudomonadati</taxon>
        <taxon>Pseudomonadota</taxon>
        <taxon>Gammaproteobacteria</taxon>
        <taxon>Alteromonadales</taxon>
        <taxon>Shewanellaceae</taxon>
        <taxon>Shewanella</taxon>
    </lineage>
</organism>
<dbReference type="Pfam" id="PF12836">
    <property type="entry name" value="HHH_3"/>
    <property type="match status" value="1"/>
</dbReference>
<feature type="domain" description="Helix-hairpin-helix DNA-binding motif class 1" evidence="2">
    <location>
        <begin position="51"/>
        <end position="70"/>
    </location>
</feature>
<feature type="signal peptide" evidence="1">
    <location>
        <begin position="1"/>
        <end position="22"/>
    </location>
</feature>
<dbReference type="InterPro" id="IPR051675">
    <property type="entry name" value="Endo/Exo/Phosphatase_dom_1"/>
</dbReference>
<dbReference type="EMBL" id="JAAIKR010000017">
    <property type="protein sequence ID" value="MBR9729257.1"/>
    <property type="molecule type" value="Genomic_DNA"/>
</dbReference>
<dbReference type="InterPro" id="IPR010994">
    <property type="entry name" value="RuvA_2-like"/>
</dbReference>
<accession>A0ABS5I5G0</accession>
<dbReference type="InterPro" id="IPR003583">
    <property type="entry name" value="Hlx-hairpin-Hlx_DNA-bd_motif"/>
</dbReference>